<organism evidence="2 3">
    <name type="scientific">Calocera cornea HHB12733</name>
    <dbReference type="NCBI Taxonomy" id="1353952"/>
    <lineage>
        <taxon>Eukaryota</taxon>
        <taxon>Fungi</taxon>
        <taxon>Dikarya</taxon>
        <taxon>Basidiomycota</taxon>
        <taxon>Agaricomycotina</taxon>
        <taxon>Dacrymycetes</taxon>
        <taxon>Dacrymycetales</taxon>
        <taxon>Dacrymycetaceae</taxon>
        <taxon>Calocera</taxon>
    </lineage>
</organism>
<evidence type="ECO:0000313" key="3">
    <source>
        <dbReference type="Proteomes" id="UP000076842"/>
    </source>
</evidence>
<accession>A0A165EDW7</accession>
<gene>
    <name evidence="2" type="ORF">CALCODRAFT_379634</name>
</gene>
<protein>
    <submittedName>
        <fullName evidence="2">Uncharacterized protein</fullName>
    </submittedName>
</protein>
<reference evidence="2 3" key="1">
    <citation type="journal article" date="2016" name="Mol. Biol. Evol.">
        <title>Comparative Genomics of Early-Diverging Mushroom-Forming Fungi Provides Insights into the Origins of Lignocellulose Decay Capabilities.</title>
        <authorList>
            <person name="Nagy L.G."/>
            <person name="Riley R."/>
            <person name="Tritt A."/>
            <person name="Adam C."/>
            <person name="Daum C."/>
            <person name="Floudas D."/>
            <person name="Sun H."/>
            <person name="Yadav J.S."/>
            <person name="Pangilinan J."/>
            <person name="Larsson K.H."/>
            <person name="Matsuura K."/>
            <person name="Barry K."/>
            <person name="Labutti K."/>
            <person name="Kuo R."/>
            <person name="Ohm R.A."/>
            <person name="Bhattacharya S.S."/>
            <person name="Shirouzu T."/>
            <person name="Yoshinaga Y."/>
            <person name="Martin F.M."/>
            <person name="Grigoriev I.V."/>
            <person name="Hibbett D.S."/>
        </authorList>
    </citation>
    <scope>NUCLEOTIDE SEQUENCE [LARGE SCALE GENOMIC DNA]</scope>
    <source>
        <strain evidence="2 3">HHB12733</strain>
    </source>
</reference>
<dbReference type="EMBL" id="KV424010">
    <property type="protein sequence ID" value="KZT54648.1"/>
    <property type="molecule type" value="Genomic_DNA"/>
</dbReference>
<evidence type="ECO:0000256" key="1">
    <source>
        <dbReference type="SAM" id="MobiDB-lite"/>
    </source>
</evidence>
<keyword evidence="3" id="KW-1185">Reference proteome</keyword>
<feature type="compositionally biased region" description="Basic and acidic residues" evidence="1">
    <location>
        <begin position="31"/>
        <end position="48"/>
    </location>
</feature>
<evidence type="ECO:0000313" key="2">
    <source>
        <dbReference type="EMBL" id="KZT54648.1"/>
    </source>
</evidence>
<proteinExistence type="predicted"/>
<dbReference type="Proteomes" id="UP000076842">
    <property type="component" value="Unassembled WGS sequence"/>
</dbReference>
<sequence>MIDFLSSGPGLGSRWVREGRGGEGVWPQGFDGREGRGMMGREGRERGRGRGRGCGRSFSSTTESGCKTGAIIVTTKLDHNNVHSPVSPSLHHAEAIRLRPDRRFPPFNRLLRTRALCTCIGPAQ</sequence>
<name>A0A165EDW7_9BASI</name>
<dbReference type="AlphaFoldDB" id="A0A165EDW7"/>
<dbReference type="InParanoid" id="A0A165EDW7"/>
<feature type="region of interest" description="Disordered" evidence="1">
    <location>
        <begin position="13"/>
        <end position="64"/>
    </location>
</feature>